<accession>A0A7J5C3U0</accession>
<gene>
    <name evidence="3" type="ORF">F8O01_00420</name>
</gene>
<dbReference type="PANTHER" id="PTHR24094">
    <property type="entry name" value="SECRETED PROTEIN"/>
    <property type="match status" value="1"/>
</dbReference>
<keyword evidence="1" id="KW-0732">Signal</keyword>
<keyword evidence="3" id="KW-0378">Hydrolase</keyword>
<feature type="domain" description="GmrSD restriction endonucleases C-terminal" evidence="2">
    <location>
        <begin position="135"/>
        <end position="246"/>
    </location>
</feature>
<feature type="signal peptide" evidence="1">
    <location>
        <begin position="1"/>
        <end position="29"/>
    </location>
</feature>
<evidence type="ECO:0000259" key="2">
    <source>
        <dbReference type="Pfam" id="PF07510"/>
    </source>
</evidence>
<name>A0A7J5C3U0_9MICO</name>
<dbReference type="GO" id="GO:0004519">
    <property type="term" value="F:endonuclease activity"/>
    <property type="evidence" value="ECO:0007669"/>
    <property type="project" value="UniProtKB-KW"/>
</dbReference>
<keyword evidence="4" id="KW-1185">Reference proteome</keyword>
<protein>
    <submittedName>
        <fullName evidence="3">HNH endonuclease</fullName>
    </submittedName>
</protein>
<keyword evidence="3" id="KW-0255">Endonuclease</keyword>
<dbReference type="RefSeq" id="WP_158038882.1">
    <property type="nucleotide sequence ID" value="NZ_JACCFV010000001.1"/>
</dbReference>
<proteinExistence type="predicted"/>
<evidence type="ECO:0000313" key="4">
    <source>
        <dbReference type="Proteomes" id="UP000467240"/>
    </source>
</evidence>
<reference evidence="3 4" key="1">
    <citation type="submission" date="2019-09" db="EMBL/GenBank/DDBJ databases">
        <title>Phylogeny of genus Pseudoclavibacter and closely related genus.</title>
        <authorList>
            <person name="Li Y."/>
        </authorList>
    </citation>
    <scope>NUCLEOTIDE SEQUENCE [LARGE SCALE GENOMIC DNA]</scope>
    <source>
        <strain evidence="3 4">DSM 23821</strain>
    </source>
</reference>
<feature type="chain" id="PRO_5029715241" evidence="1">
    <location>
        <begin position="30"/>
        <end position="252"/>
    </location>
</feature>
<dbReference type="OrthoDB" id="5196645at2"/>
<comment type="caution">
    <text evidence="3">The sequence shown here is derived from an EMBL/GenBank/DDBJ whole genome shotgun (WGS) entry which is preliminary data.</text>
</comment>
<dbReference type="PROSITE" id="PS51257">
    <property type="entry name" value="PROKAR_LIPOPROTEIN"/>
    <property type="match status" value="1"/>
</dbReference>
<dbReference type="PANTHER" id="PTHR24094:SF15">
    <property type="entry name" value="AMP-DEPENDENT SYNTHETASE_LIGASE DOMAIN-CONTAINING PROTEIN-RELATED"/>
    <property type="match status" value="1"/>
</dbReference>
<sequence length="252" mass="26931">MRVPTRAVRRLVTVAVAAGVAVTAPFALVACGTVASGGDAERTSLAQQLTEQGDAPAPTAAANAEIAANALAVLESIEVAPRTEWDGPFDRARSFGDGWGDPDGNGCDARNDALARELTDVALLGDGCRVERGSFHDPYSGETVEFVRGPGTSDDVQIDHVVALYNSWRTGAQDLSFDERVALANDPLNLQPTLDWVNDEKMSQDASQWLPPSESYHCVYVARQIAVKASYELWVTAAERDAMTRVLHDCGG</sequence>
<dbReference type="Proteomes" id="UP000467240">
    <property type="component" value="Unassembled WGS sequence"/>
</dbReference>
<dbReference type="Pfam" id="PF07510">
    <property type="entry name" value="GmrSD_C"/>
    <property type="match status" value="1"/>
</dbReference>
<dbReference type="AlphaFoldDB" id="A0A7J5C3U0"/>
<dbReference type="EMBL" id="WBJZ01000001">
    <property type="protein sequence ID" value="KAB1662450.1"/>
    <property type="molecule type" value="Genomic_DNA"/>
</dbReference>
<evidence type="ECO:0000256" key="1">
    <source>
        <dbReference type="SAM" id="SignalP"/>
    </source>
</evidence>
<organism evidence="3 4">
    <name type="scientific">Pseudoclavibacter chungangensis</name>
    <dbReference type="NCBI Taxonomy" id="587635"/>
    <lineage>
        <taxon>Bacteria</taxon>
        <taxon>Bacillati</taxon>
        <taxon>Actinomycetota</taxon>
        <taxon>Actinomycetes</taxon>
        <taxon>Micrococcales</taxon>
        <taxon>Microbacteriaceae</taxon>
        <taxon>Pseudoclavibacter</taxon>
    </lineage>
</organism>
<dbReference type="InterPro" id="IPR011089">
    <property type="entry name" value="GmrSD_C"/>
</dbReference>
<keyword evidence="3" id="KW-0540">Nuclease</keyword>
<evidence type="ECO:0000313" key="3">
    <source>
        <dbReference type="EMBL" id="KAB1662450.1"/>
    </source>
</evidence>